<evidence type="ECO:0000256" key="2">
    <source>
        <dbReference type="ARBA" id="ARBA00023239"/>
    </source>
</evidence>
<evidence type="ECO:0000256" key="3">
    <source>
        <dbReference type="ARBA" id="ARBA00038493"/>
    </source>
</evidence>
<dbReference type="Pfam" id="PF01965">
    <property type="entry name" value="DJ-1_PfpI"/>
    <property type="match status" value="1"/>
</dbReference>
<evidence type="ECO:0000256" key="1">
    <source>
        <dbReference type="ARBA" id="ARBA00023016"/>
    </source>
</evidence>
<accession>A0A857FST4</accession>
<gene>
    <name evidence="5" type="ORF">FMA36_17100</name>
</gene>
<dbReference type="GO" id="GO:0005737">
    <property type="term" value="C:cytoplasm"/>
    <property type="evidence" value="ECO:0007669"/>
    <property type="project" value="TreeGrafter"/>
</dbReference>
<proteinExistence type="inferred from homology"/>
<dbReference type="OrthoDB" id="9792284at2"/>
<name>A0A857FST4_KOMXY</name>
<keyword evidence="1" id="KW-0346">Stress response</keyword>
<dbReference type="GO" id="GO:0019243">
    <property type="term" value="P:methylglyoxal catabolic process to D-lactate via S-lactoyl-glutathione"/>
    <property type="evidence" value="ECO:0007669"/>
    <property type="project" value="TreeGrafter"/>
</dbReference>
<geneLocation type="plasmid" evidence="6">
    <name>pa</name>
</geneLocation>
<comment type="similarity">
    <text evidence="3">Belongs to the peptidase C56 family. HSP31-like subfamily.</text>
</comment>
<dbReference type="GO" id="GO:0016740">
    <property type="term" value="F:transferase activity"/>
    <property type="evidence" value="ECO:0007669"/>
    <property type="project" value="UniProtKB-KW"/>
</dbReference>
<dbReference type="InterPro" id="IPR050325">
    <property type="entry name" value="Prot/Nucl_acid_deglycase"/>
</dbReference>
<dbReference type="CDD" id="cd03141">
    <property type="entry name" value="GATase1_Hsp31_like"/>
    <property type="match status" value="1"/>
</dbReference>
<keyword evidence="5" id="KW-0808">Transferase</keyword>
<protein>
    <submittedName>
        <fullName evidence="5">Type 1 glutamine amidotransferase domain-containing protein</fullName>
    </submittedName>
</protein>
<evidence type="ECO:0000313" key="6">
    <source>
        <dbReference type="Proteomes" id="UP000464674"/>
    </source>
</evidence>
<reference evidence="5 6" key="1">
    <citation type="journal article" date="2020" name="Carbohydr. Polym.">
        <title>Characterization and optimization of production of bacterial cellulose from strain CGMCC 17276 based on whole-genome analysis.</title>
        <authorList>
            <person name="Lu T."/>
            <person name="Gao H."/>
            <person name="Liao B."/>
            <person name="Wu J."/>
            <person name="Zhang W."/>
            <person name="Huang J."/>
            <person name="Liu M."/>
            <person name="Huang J."/>
            <person name="Chang Z."/>
            <person name="Jin M."/>
            <person name="Yi Z."/>
            <person name="Jiang D."/>
        </authorList>
    </citation>
    <scope>NUCLEOTIDE SEQUENCE [LARGE SCALE GENOMIC DNA]</scope>
    <source>
        <strain evidence="5 6">CGMCC 17276</strain>
        <plasmid evidence="6">pa</plasmid>
    </source>
</reference>
<dbReference type="EMBL" id="CP041349">
    <property type="protein sequence ID" value="QHC37333.1"/>
    <property type="molecule type" value="Genomic_DNA"/>
</dbReference>
<keyword evidence="2" id="KW-0456">Lyase</keyword>
<dbReference type="Proteomes" id="UP000464674">
    <property type="component" value="Plasmid pA"/>
</dbReference>
<dbReference type="InterPro" id="IPR029062">
    <property type="entry name" value="Class_I_gatase-like"/>
</dbReference>
<dbReference type="InterPro" id="IPR002818">
    <property type="entry name" value="DJ-1/PfpI"/>
</dbReference>
<keyword evidence="5" id="KW-0315">Glutamine amidotransferase</keyword>
<sequence length="300" mass="32700">MMFMLRAIVTTLFFAVTFCGFSHRAMAQSHNRGRVLVVLSSVHELTLRDGRHYPTGFYLNEFAVPVQALIQAGYEPVFADPQGNAVTWDAHSASARYFGGSEKALQDTIQFVERLDSLKHPRTLASVRAEGIGSYVGIVVPGGHAPLEDLMTDPDLGEILRAFHNAGKTTGLICHGPVALASSLPDARGFHAALVAGNTNDIRRLAAGWPYTGYHMTVFSTPEEQFAETHQLNGHVLFYPATALADAGATVEEARIWTPNVVTDRELITAQQPFSDKEFSVALVKALDNQIKNHGVSSLR</sequence>
<dbReference type="PANTHER" id="PTHR48094">
    <property type="entry name" value="PROTEIN/NUCLEIC ACID DEGLYCASE DJ-1-RELATED"/>
    <property type="match status" value="1"/>
</dbReference>
<evidence type="ECO:0000313" key="5">
    <source>
        <dbReference type="EMBL" id="QHC37333.1"/>
    </source>
</evidence>
<feature type="domain" description="DJ-1/PfpI" evidence="4">
    <location>
        <begin position="60"/>
        <end position="182"/>
    </location>
</feature>
<keyword evidence="5" id="KW-0614">Plasmid</keyword>
<evidence type="ECO:0000259" key="4">
    <source>
        <dbReference type="Pfam" id="PF01965"/>
    </source>
</evidence>
<dbReference type="GO" id="GO:0019172">
    <property type="term" value="F:glyoxalase III activity"/>
    <property type="evidence" value="ECO:0007669"/>
    <property type="project" value="TreeGrafter"/>
</dbReference>
<dbReference type="PANTHER" id="PTHR48094:SF11">
    <property type="entry name" value="GLUTATHIONE-INDEPENDENT GLYOXALASE HSP31-RELATED"/>
    <property type="match status" value="1"/>
</dbReference>
<dbReference type="AlphaFoldDB" id="A0A857FST4"/>
<organism evidence="5 6">
    <name type="scientific">Komagataeibacter xylinus</name>
    <name type="common">Gluconacetobacter xylinus</name>
    <dbReference type="NCBI Taxonomy" id="28448"/>
    <lineage>
        <taxon>Bacteria</taxon>
        <taxon>Pseudomonadati</taxon>
        <taxon>Pseudomonadota</taxon>
        <taxon>Alphaproteobacteria</taxon>
        <taxon>Acetobacterales</taxon>
        <taxon>Acetobacteraceae</taxon>
        <taxon>Komagataeibacter</taxon>
    </lineage>
</organism>
<dbReference type="SUPFAM" id="SSF52317">
    <property type="entry name" value="Class I glutamine amidotransferase-like"/>
    <property type="match status" value="1"/>
</dbReference>
<dbReference type="Gene3D" id="3.40.50.880">
    <property type="match status" value="1"/>
</dbReference>